<dbReference type="InterPro" id="IPR041649">
    <property type="entry name" value="NepR"/>
</dbReference>
<feature type="domain" description="Anti-sigma factor NepR" evidence="1">
    <location>
        <begin position="11"/>
        <end position="45"/>
    </location>
</feature>
<gene>
    <name evidence="2" type="ORF">LGQ03_06750</name>
</gene>
<evidence type="ECO:0000313" key="3">
    <source>
        <dbReference type="Proteomes" id="UP001138961"/>
    </source>
</evidence>
<evidence type="ECO:0000259" key="1">
    <source>
        <dbReference type="Pfam" id="PF18557"/>
    </source>
</evidence>
<dbReference type="Pfam" id="PF18557">
    <property type="entry name" value="NepR"/>
    <property type="match status" value="1"/>
</dbReference>
<reference evidence="2" key="1">
    <citation type="submission" date="2021-10" db="EMBL/GenBank/DDBJ databases">
        <title>Loktanella gaetbuli sp. nov., isolated from a tidal flat.</title>
        <authorList>
            <person name="Park S."/>
            <person name="Yoon J.-H."/>
        </authorList>
    </citation>
    <scope>NUCLEOTIDE SEQUENCE</scope>
    <source>
        <strain evidence="2">TSTF-M6</strain>
    </source>
</reference>
<evidence type="ECO:0000313" key="2">
    <source>
        <dbReference type="EMBL" id="MCB5198934.1"/>
    </source>
</evidence>
<name>A0ABS8BT68_9RHOB</name>
<comment type="caution">
    <text evidence="2">The sequence shown here is derived from an EMBL/GenBank/DDBJ whole genome shotgun (WGS) entry which is preliminary data.</text>
</comment>
<organism evidence="2 3">
    <name type="scientific">Loktanella gaetbuli</name>
    <dbReference type="NCBI Taxonomy" id="2881335"/>
    <lineage>
        <taxon>Bacteria</taxon>
        <taxon>Pseudomonadati</taxon>
        <taxon>Pseudomonadota</taxon>
        <taxon>Alphaproteobacteria</taxon>
        <taxon>Rhodobacterales</taxon>
        <taxon>Roseobacteraceae</taxon>
        <taxon>Loktanella</taxon>
    </lineage>
</organism>
<dbReference type="Proteomes" id="UP001138961">
    <property type="component" value="Unassembled WGS sequence"/>
</dbReference>
<dbReference type="RefSeq" id="WP_090158322.1">
    <property type="nucleotide sequence ID" value="NZ_JAJATZ010000003.1"/>
</dbReference>
<protein>
    <submittedName>
        <fullName evidence="2">Regulator</fullName>
    </submittedName>
</protein>
<accession>A0ABS8BT68</accession>
<proteinExistence type="predicted"/>
<sequence>MSNDPSSEKARQQIDENLKRVFQAQEEAELPDRFKQLLEQLKAQDSQTGDAS</sequence>
<dbReference type="EMBL" id="JAJATZ010000003">
    <property type="protein sequence ID" value="MCB5198934.1"/>
    <property type="molecule type" value="Genomic_DNA"/>
</dbReference>
<keyword evidence="3" id="KW-1185">Reference proteome</keyword>